<dbReference type="HOGENOM" id="CLU_1086928_0_0_1"/>
<protein>
    <submittedName>
        <fullName evidence="2">GH20177</fullName>
    </submittedName>
</protein>
<gene>
    <name evidence="2" type="primary">Dgri\GH20177</name>
    <name evidence="2" type="ORF">Dgri_GH20177</name>
</gene>
<dbReference type="FunCoup" id="B4J665">
    <property type="interactions" value="9"/>
</dbReference>
<reference evidence="2 3" key="1">
    <citation type="journal article" date="2007" name="Nature">
        <title>Evolution of genes and genomes on the Drosophila phylogeny.</title>
        <authorList>
            <consortium name="Drosophila 12 Genomes Consortium"/>
            <person name="Clark A.G."/>
            <person name="Eisen M.B."/>
            <person name="Smith D.R."/>
            <person name="Bergman C.M."/>
            <person name="Oliver B."/>
            <person name="Markow T.A."/>
            <person name="Kaufman T.C."/>
            <person name="Kellis M."/>
            <person name="Gelbart W."/>
            <person name="Iyer V.N."/>
            <person name="Pollard D.A."/>
            <person name="Sackton T.B."/>
            <person name="Larracuente A.M."/>
            <person name="Singh N.D."/>
            <person name="Abad J.P."/>
            <person name="Abt D.N."/>
            <person name="Adryan B."/>
            <person name="Aguade M."/>
            <person name="Akashi H."/>
            <person name="Anderson W.W."/>
            <person name="Aquadro C.F."/>
            <person name="Ardell D.H."/>
            <person name="Arguello R."/>
            <person name="Artieri C.G."/>
            <person name="Barbash D.A."/>
            <person name="Barker D."/>
            <person name="Barsanti P."/>
            <person name="Batterham P."/>
            <person name="Batzoglou S."/>
            <person name="Begun D."/>
            <person name="Bhutkar A."/>
            <person name="Blanco E."/>
            <person name="Bosak S.A."/>
            <person name="Bradley R.K."/>
            <person name="Brand A.D."/>
            <person name="Brent M.R."/>
            <person name="Brooks A.N."/>
            <person name="Brown R.H."/>
            <person name="Butlin R.K."/>
            <person name="Caggese C."/>
            <person name="Calvi B.R."/>
            <person name="Bernardo de Carvalho A."/>
            <person name="Caspi A."/>
            <person name="Castrezana S."/>
            <person name="Celniker S.E."/>
            <person name="Chang J.L."/>
            <person name="Chapple C."/>
            <person name="Chatterji S."/>
            <person name="Chinwalla A."/>
            <person name="Civetta A."/>
            <person name="Clifton S.W."/>
            <person name="Comeron J.M."/>
            <person name="Costello J.C."/>
            <person name="Coyne J.A."/>
            <person name="Daub J."/>
            <person name="David R.G."/>
            <person name="Delcher A.L."/>
            <person name="Delehaunty K."/>
            <person name="Do C.B."/>
            <person name="Ebling H."/>
            <person name="Edwards K."/>
            <person name="Eickbush T."/>
            <person name="Evans J.D."/>
            <person name="Filipski A."/>
            <person name="Findeiss S."/>
            <person name="Freyhult E."/>
            <person name="Fulton L."/>
            <person name="Fulton R."/>
            <person name="Garcia A.C."/>
            <person name="Gardiner A."/>
            <person name="Garfield D.A."/>
            <person name="Garvin B.E."/>
            <person name="Gibson G."/>
            <person name="Gilbert D."/>
            <person name="Gnerre S."/>
            <person name="Godfrey J."/>
            <person name="Good R."/>
            <person name="Gotea V."/>
            <person name="Gravely B."/>
            <person name="Greenberg A.J."/>
            <person name="Griffiths-Jones S."/>
            <person name="Gross S."/>
            <person name="Guigo R."/>
            <person name="Gustafson E.A."/>
            <person name="Haerty W."/>
            <person name="Hahn M.W."/>
            <person name="Halligan D.L."/>
            <person name="Halpern A.L."/>
            <person name="Halter G.M."/>
            <person name="Han M.V."/>
            <person name="Heger A."/>
            <person name="Hillier L."/>
            <person name="Hinrichs A.S."/>
            <person name="Holmes I."/>
            <person name="Hoskins R.A."/>
            <person name="Hubisz M.J."/>
            <person name="Hultmark D."/>
            <person name="Huntley M.A."/>
            <person name="Jaffe D.B."/>
            <person name="Jagadeeshan S."/>
            <person name="Jeck W.R."/>
            <person name="Johnson J."/>
            <person name="Jones C.D."/>
            <person name="Jordan W.C."/>
            <person name="Karpen G.H."/>
            <person name="Kataoka E."/>
            <person name="Keightley P.D."/>
            <person name="Kheradpour P."/>
            <person name="Kirkness E.F."/>
            <person name="Koerich L.B."/>
            <person name="Kristiansen K."/>
            <person name="Kudrna D."/>
            <person name="Kulathinal R.J."/>
            <person name="Kumar S."/>
            <person name="Kwok R."/>
            <person name="Lander E."/>
            <person name="Langley C.H."/>
            <person name="Lapoint R."/>
            <person name="Lazzaro B.P."/>
            <person name="Lee S.J."/>
            <person name="Levesque L."/>
            <person name="Li R."/>
            <person name="Lin C.F."/>
            <person name="Lin M.F."/>
            <person name="Lindblad-Toh K."/>
            <person name="Llopart A."/>
            <person name="Long M."/>
            <person name="Low L."/>
            <person name="Lozovsky E."/>
            <person name="Lu J."/>
            <person name="Luo M."/>
            <person name="Machado C.A."/>
            <person name="Makalowski W."/>
            <person name="Marzo M."/>
            <person name="Matsuda M."/>
            <person name="Matzkin L."/>
            <person name="McAllister B."/>
            <person name="McBride C.S."/>
            <person name="McKernan B."/>
            <person name="McKernan K."/>
            <person name="Mendez-Lago M."/>
            <person name="Minx P."/>
            <person name="Mollenhauer M.U."/>
            <person name="Montooth K."/>
            <person name="Mount S.M."/>
            <person name="Mu X."/>
            <person name="Myers E."/>
            <person name="Negre B."/>
            <person name="Newfeld S."/>
            <person name="Nielsen R."/>
            <person name="Noor M.A."/>
            <person name="O'Grady P."/>
            <person name="Pachter L."/>
            <person name="Papaceit M."/>
            <person name="Parisi M.J."/>
            <person name="Parisi M."/>
            <person name="Parts L."/>
            <person name="Pedersen J.S."/>
            <person name="Pesole G."/>
            <person name="Phillippy A.M."/>
            <person name="Ponting C.P."/>
            <person name="Pop M."/>
            <person name="Porcelli D."/>
            <person name="Powell J.R."/>
            <person name="Prohaska S."/>
            <person name="Pruitt K."/>
            <person name="Puig M."/>
            <person name="Quesneville H."/>
            <person name="Ram K.R."/>
            <person name="Rand D."/>
            <person name="Rasmussen M.D."/>
            <person name="Reed L.K."/>
            <person name="Reenan R."/>
            <person name="Reily A."/>
            <person name="Remington K.A."/>
            <person name="Rieger T.T."/>
            <person name="Ritchie M.G."/>
            <person name="Robin C."/>
            <person name="Rogers Y.H."/>
            <person name="Rohde C."/>
            <person name="Rozas J."/>
            <person name="Rubenfield M.J."/>
            <person name="Ruiz A."/>
            <person name="Russo S."/>
            <person name="Salzberg S.L."/>
            <person name="Sanchez-Gracia A."/>
            <person name="Saranga D.J."/>
            <person name="Sato H."/>
            <person name="Schaeffer S.W."/>
            <person name="Schatz M.C."/>
            <person name="Schlenke T."/>
            <person name="Schwartz R."/>
            <person name="Segarra C."/>
            <person name="Singh R.S."/>
            <person name="Sirot L."/>
            <person name="Sirota M."/>
            <person name="Sisneros N.B."/>
            <person name="Smith C.D."/>
            <person name="Smith T.F."/>
            <person name="Spieth J."/>
            <person name="Stage D.E."/>
            <person name="Stark A."/>
            <person name="Stephan W."/>
            <person name="Strausberg R.L."/>
            <person name="Strempel S."/>
            <person name="Sturgill D."/>
            <person name="Sutton G."/>
            <person name="Sutton G.G."/>
            <person name="Tao W."/>
            <person name="Teichmann S."/>
            <person name="Tobari Y.N."/>
            <person name="Tomimura Y."/>
            <person name="Tsolas J.M."/>
            <person name="Valente V.L."/>
            <person name="Venter E."/>
            <person name="Venter J.C."/>
            <person name="Vicario S."/>
            <person name="Vieira F.G."/>
            <person name="Vilella A.J."/>
            <person name="Villasante A."/>
            <person name="Walenz B."/>
            <person name="Wang J."/>
            <person name="Wasserman M."/>
            <person name="Watts T."/>
            <person name="Wilson D."/>
            <person name="Wilson R.K."/>
            <person name="Wing R.A."/>
            <person name="Wolfner M.F."/>
            <person name="Wong A."/>
            <person name="Wong G.K."/>
            <person name="Wu C.I."/>
            <person name="Wu G."/>
            <person name="Yamamoto D."/>
            <person name="Yang H.P."/>
            <person name="Yang S.P."/>
            <person name="Yorke J.A."/>
            <person name="Yoshida K."/>
            <person name="Zdobnov E."/>
            <person name="Zhang P."/>
            <person name="Zhang Y."/>
            <person name="Zimin A.V."/>
            <person name="Baldwin J."/>
            <person name="Abdouelleil A."/>
            <person name="Abdulkadir J."/>
            <person name="Abebe A."/>
            <person name="Abera B."/>
            <person name="Abreu J."/>
            <person name="Acer S.C."/>
            <person name="Aftuck L."/>
            <person name="Alexander A."/>
            <person name="An P."/>
            <person name="Anderson E."/>
            <person name="Anderson S."/>
            <person name="Arachi H."/>
            <person name="Azer M."/>
            <person name="Bachantsang P."/>
            <person name="Barry A."/>
            <person name="Bayul T."/>
            <person name="Berlin A."/>
            <person name="Bessette D."/>
            <person name="Bloom T."/>
            <person name="Blye J."/>
            <person name="Boguslavskiy L."/>
            <person name="Bonnet C."/>
            <person name="Boukhgalter B."/>
            <person name="Bourzgui I."/>
            <person name="Brown A."/>
            <person name="Cahill P."/>
            <person name="Channer S."/>
            <person name="Cheshatsang Y."/>
            <person name="Chuda L."/>
            <person name="Citroen M."/>
            <person name="Collymore A."/>
            <person name="Cooke P."/>
            <person name="Costello M."/>
            <person name="D'Aco K."/>
            <person name="Daza R."/>
            <person name="De Haan G."/>
            <person name="DeGray S."/>
            <person name="DeMaso C."/>
            <person name="Dhargay N."/>
            <person name="Dooley K."/>
            <person name="Dooley E."/>
            <person name="Doricent M."/>
            <person name="Dorje P."/>
            <person name="Dorjee K."/>
            <person name="Dupes A."/>
            <person name="Elong R."/>
            <person name="Falk J."/>
            <person name="Farina A."/>
            <person name="Faro S."/>
            <person name="Ferguson D."/>
            <person name="Fisher S."/>
            <person name="Foley C.D."/>
            <person name="Franke A."/>
            <person name="Friedrich D."/>
            <person name="Gadbois L."/>
            <person name="Gearin G."/>
            <person name="Gearin C.R."/>
            <person name="Giannoukos G."/>
            <person name="Goode T."/>
            <person name="Graham J."/>
            <person name="Grandbois E."/>
            <person name="Grewal S."/>
            <person name="Gyaltsen K."/>
            <person name="Hafez N."/>
            <person name="Hagos B."/>
            <person name="Hall J."/>
            <person name="Henson C."/>
            <person name="Hollinger A."/>
            <person name="Honan T."/>
            <person name="Huard M.D."/>
            <person name="Hughes L."/>
            <person name="Hurhula B."/>
            <person name="Husby M.E."/>
            <person name="Kamat A."/>
            <person name="Kanga B."/>
            <person name="Kashin S."/>
            <person name="Khazanovich D."/>
            <person name="Kisner P."/>
            <person name="Lance K."/>
            <person name="Lara M."/>
            <person name="Lee W."/>
            <person name="Lennon N."/>
            <person name="Letendre F."/>
            <person name="LeVine R."/>
            <person name="Lipovsky A."/>
            <person name="Liu X."/>
            <person name="Liu J."/>
            <person name="Liu S."/>
            <person name="Lokyitsang T."/>
            <person name="Lokyitsang Y."/>
            <person name="Lubonja R."/>
            <person name="Lui A."/>
            <person name="MacDonald P."/>
            <person name="Magnisalis V."/>
            <person name="Maru K."/>
            <person name="Matthews C."/>
            <person name="McCusker W."/>
            <person name="McDonough S."/>
            <person name="Mehta T."/>
            <person name="Meldrim J."/>
            <person name="Meneus L."/>
            <person name="Mihai O."/>
            <person name="Mihalev A."/>
            <person name="Mihova T."/>
            <person name="Mittelman R."/>
            <person name="Mlenga V."/>
            <person name="Montmayeur A."/>
            <person name="Mulrain L."/>
            <person name="Navidi A."/>
            <person name="Naylor J."/>
            <person name="Negash T."/>
            <person name="Nguyen T."/>
            <person name="Nguyen N."/>
            <person name="Nicol R."/>
            <person name="Norbu C."/>
            <person name="Norbu N."/>
            <person name="Novod N."/>
            <person name="O'Neill B."/>
            <person name="Osman S."/>
            <person name="Markiewicz E."/>
            <person name="Oyono O.L."/>
            <person name="Patti C."/>
            <person name="Phunkhang P."/>
            <person name="Pierre F."/>
            <person name="Priest M."/>
            <person name="Raghuraman S."/>
            <person name="Rege F."/>
            <person name="Reyes R."/>
            <person name="Rise C."/>
            <person name="Rogov P."/>
            <person name="Ross K."/>
            <person name="Ryan E."/>
            <person name="Settipalli S."/>
            <person name="Shea T."/>
            <person name="Sherpa N."/>
            <person name="Shi L."/>
            <person name="Shih D."/>
            <person name="Sparrow T."/>
            <person name="Spaulding J."/>
            <person name="Stalker J."/>
            <person name="Stange-Thomann N."/>
            <person name="Stavropoulos S."/>
            <person name="Stone C."/>
            <person name="Strader C."/>
            <person name="Tesfaye S."/>
            <person name="Thomson T."/>
            <person name="Thoulutsang Y."/>
            <person name="Thoulutsang D."/>
            <person name="Topham K."/>
            <person name="Topping I."/>
            <person name="Tsamla T."/>
            <person name="Vassiliev H."/>
            <person name="Vo A."/>
            <person name="Wangchuk T."/>
            <person name="Wangdi T."/>
            <person name="Weiand M."/>
            <person name="Wilkinson J."/>
            <person name="Wilson A."/>
            <person name="Yadav S."/>
            <person name="Young G."/>
            <person name="Yu Q."/>
            <person name="Zembek L."/>
            <person name="Zhong D."/>
            <person name="Zimmer A."/>
            <person name="Zwirko Z."/>
            <person name="Jaffe D.B."/>
            <person name="Alvarez P."/>
            <person name="Brockman W."/>
            <person name="Butler J."/>
            <person name="Chin C."/>
            <person name="Gnerre S."/>
            <person name="Grabherr M."/>
            <person name="Kleber M."/>
            <person name="Mauceli E."/>
            <person name="MacCallum I."/>
        </authorList>
    </citation>
    <scope>NUCLEOTIDE SEQUENCE [LARGE SCALE GENOMIC DNA]</scope>
    <source>
        <strain evidence="3">Tucson 15287-2541.00</strain>
    </source>
</reference>
<evidence type="ECO:0000313" key="3">
    <source>
        <dbReference type="Proteomes" id="UP000001070"/>
    </source>
</evidence>
<dbReference type="PANTHER" id="PTHR21505">
    <property type="entry name" value="MADF DOMAIN-CONTAINING PROTEIN-RELATED"/>
    <property type="match status" value="1"/>
</dbReference>
<dbReference type="OrthoDB" id="8775784at2759"/>
<name>B4J665_DROGR</name>
<dbReference type="AlphaFoldDB" id="B4J665"/>
<sequence length="266" mass="31300">MALNTQTKQTSRQRLRGTIWTREKIYRLIELYRASDCLWNHYSELYKNKDCRNKAIDHICSTLGITKLDYGKKVHNLRNQFNSELKKYERRLAKTGENSDETVKACRWEHFDKLMFLQPIIEPRPGFQPQCKKTTRNNKLKLTETNIETEKEQKSNDSIIQLLSVEETNNGIAKEKSTCELQRSPACDPRRTSPNLMHGEQLNYVTTSRPSPPRVNRDQWDAFGELIANEFRNLNSAISRKKLQRKIMRIMLEVGEEDDQKYTNTN</sequence>
<evidence type="ECO:0000313" key="2">
    <source>
        <dbReference type="EMBL" id="EDW01923.1"/>
    </source>
</evidence>
<feature type="domain" description="MADF" evidence="1">
    <location>
        <begin position="27"/>
        <end position="122"/>
    </location>
</feature>
<dbReference type="Pfam" id="PF10545">
    <property type="entry name" value="MADF_DNA_bdg"/>
    <property type="match status" value="1"/>
</dbReference>
<dbReference type="PROSITE" id="PS51029">
    <property type="entry name" value="MADF"/>
    <property type="match status" value="1"/>
</dbReference>
<dbReference type="OMA" id="EKTCRWE"/>
<keyword evidence="3" id="KW-1185">Reference proteome</keyword>
<dbReference type="PANTHER" id="PTHR21505:SF12">
    <property type="entry name" value="MADF DOMAIN-CONTAINING PROTEIN-RELATED"/>
    <property type="match status" value="1"/>
</dbReference>
<evidence type="ECO:0000259" key="1">
    <source>
        <dbReference type="PROSITE" id="PS51029"/>
    </source>
</evidence>
<dbReference type="eggNOG" id="ENOG502S8E3">
    <property type="taxonomic scope" value="Eukaryota"/>
</dbReference>
<dbReference type="InParanoid" id="B4J665"/>
<dbReference type="EMBL" id="CH916367">
    <property type="protein sequence ID" value="EDW01923.1"/>
    <property type="molecule type" value="Genomic_DNA"/>
</dbReference>
<dbReference type="PhylomeDB" id="B4J665"/>
<accession>B4J665</accession>
<proteinExistence type="predicted"/>
<dbReference type="Proteomes" id="UP000001070">
    <property type="component" value="Unassembled WGS sequence"/>
</dbReference>
<dbReference type="SMART" id="SM00595">
    <property type="entry name" value="MADF"/>
    <property type="match status" value="1"/>
</dbReference>
<organism evidence="3">
    <name type="scientific">Drosophila grimshawi</name>
    <name type="common">Hawaiian fruit fly</name>
    <name type="synonym">Idiomyia grimshawi</name>
    <dbReference type="NCBI Taxonomy" id="7222"/>
    <lineage>
        <taxon>Eukaryota</taxon>
        <taxon>Metazoa</taxon>
        <taxon>Ecdysozoa</taxon>
        <taxon>Arthropoda</taxon>
        <taxon>Hexapoda</taxon>
        <taxon>Insecta</taxon>
        <taxon>Pterygota</taxon>
        <taxon>Neoptera</taxon>
        <taxon>Endopterygota</taxon>
        <taxon>Diptera</taxon>
        <taxon>Brachycera</taxon>
        <taxon>Muscomorpha</taxon>
        <taxon>Ephydroidea</taxon>
        <taxon>Drosophilidae</taxon>
        <taxon>Drosophila</taxon>
        <taxon>Hawaiian Drosophila</taxon>
    </lineage>
</organism>
<dbReference type="InterPro" id="IPR006578">
    <property type="entry name" value="MADF-dom"/>
</dbReference>